<dbReference type="InterPro" id="IPR008927">
    <property type="entry name" value="6-PGluconate_DH-like_C_sf"/>
</dbReference>
<dbReference type="PIRSF" id="PIRSF500134">
    <property type="entry name" value="UDPglc_DH_bac"/>
    <property type="match status" value="1"/>
</dbReference>
<feature type="signal peptide" evidence="8">
    <location>
        <begin position="1"/>
        <end position="20"/>
    </location>
</feature>
<evidence type="ECO:0000256" key="3">
    <source>
        <dbReference type="ARBA" id="ARBA00012954"/>
    </source>
</evidence>
<dbReference type="InterPro" id="IPR028357">
    <property type="entry name" value="UDPglc_DH_bac"/>
</dbReference>
<keyword evidence="8" id="KW-0732">Signal</keyword>
<sequence length="459" mass="50567">MKIVCIGAGYVGSVTAAALAALGYKTTVVDMDRMKVEQIALGNSPIYEPGLGELIKMTAGRTLFSSMSYEAVREADAVFICVGTPSAPGGSADLTYYRQAVSSIARHLDPARLTVIVNKSTVPVGTAGLAVSLLEDEGWEAGRQVSVVSNPEFLREGLAVEDVFHPERIVVGVSDRRSGEIMRDLYLPFIERRYPEALQAFLKDHYPRNKTRSAYMETDPRSAELIKYASNAFLAVKISYINEIAQVCEALGANVREVARGMGLDSRIGSRFLQASSGWSGSCFPKDTSELLATSAKYGCELTVVRAAVEANQAMHRYVVAKIRRRLRSLYGKTVGILGLTFKPDTDDARITQAASIIRQLAELGADIKAHDPQGIPMFRRVNPDLPVRYCTSLEETADRSDALVLLTHWQEYIEPDWEQIRSRMRGSYLLDTRNVWDAGQLREMGFQYEGIGLGDSSE</sequence>
<dbReference type="PANTHER" id="PTHR43750">
    <property type="entry name" value="UDP-GLUCOSE 6-DEHYDROGENASE TUAD"/>
    <property type="match status" value="1"/>
</dbReference>
<dbReference type="SMART" id="SM00984">
    <property type="entry name" value="UDPG_MGDP_dh_C"/>
    <property type="match status" value="1"/>
</dbReference>
<comment type="similarity">
    <text evidence="2 7">Belongs to the UDP-glucose/GDP-mannose dehydrogenase family.</text>
</comment>
<dbReference type="InterPro" id="IPR017476">
    <property type="entry name" value="UDP-Glc/GDP-Man"/>
</dbReference>
<keyword evidence="4 7" id="KW-0560">Oxidoreductase</keyword>
<proteinExistence type="inferred from homology"/>
<dbReference type="InterPro" id="IPR014026">
    <property type="entry name" value="UDP-Glc/GDP-Man_DH_dimer"/>
</dbReference>
<keyword evidence="11" id="KW-1185">Reference proteome</keyword>
<dbReference type="Pfam" id="PF03720">
    <property type="entry name" value="UDPG_MGDP_dh_C"/>
    <property type="match status" value="1"/>
</dbReference>
<feature type="chain" id="PRO_5047186908" description="UDP-glucose 6-dehydrogenase" evidence="8">
    <location>
        <begin position="21"/>
        <end position="459"/>
    </location>
</feature>
<gene>
    <name evidence="10" type="ORF">ACFQ03_11335</name>
</gene>
<dbReference type="Proteomes" id="UP001597120">
    <property type="component" value="Unassembled WGS sequence"/>
</dbReference>
<evidence type="ECO:0000256" key="2">
    <source>
        <dbReference type="ARBA" id="ARBA00006601"/>
    </source>
</evidence>
<protein>
    <recommendedName>
        <fullName evidence="3 7">UDP-glucose 6-dehydrogenase</fullName>
        <ecNumber evidence="3 7">1.1.1.22</ecNumber>
    </recommendedName>
</protein>
<dbReference type="PANTHER" id="PTHR43750:SF3">
    <property type="entry name" value="UDP-GLUCOSE 6-DEHYDROGENASE TUAD"/>
    <property type="match status" value="1"/>
</dbReference>
<reference evidence="11" key="1">
    <citation type="journal article" date="2019" name="Int. J. Syst. Evol. Microbiol.">
        <title>The Global Catalogue of Microorganisms (GCM) 10K type strain sequencing project: providing services to taxonomists for standard genome sequencing and annotation.</title>
        <authorList>
            <consortium name="The Broad Institute Genomics Platform"/>
            <consortium name="The Broad Institute Genome Sequencing Center for Infectious Disease"/>
            <person name="Wu L."/>
            <person name="Ma J."/>
        </authorList>
    </citation>
    <scope>NUCLEOTIDE SEQUENCE [LARGE SCALE GENOMIC DNA]</scope>
    <source>
        <strain evidence="11">CCUG 57263</strain>
    </source>
</reference>
<dbReference type="SUPFAM" id="SSF52413">
    <property type="entry name" value="UDP-glucose/GDP-mannose dehydrogenase C-terminal domain"/>
    <property type="match status" value="1"/>
</dbReference>
<organism evidence="10 11">
    <name type="scientific">Paenibacillus residui</name>
    <dbReference type="NCBI Taxonomy" id="629724"/>
    <lineage>
        <taxon>Bacteria</taxon>
        <taxon>Bacillati</taxon>
        <taxon>Bacillota</taxon>
        <taxon>Bacilli</taxon>
        <taxon>Bacillales</taxon>
        <taxon>Paenibacillaceae</taxon>
        <taxon>Paenibacillus</taxon>
    </lineage>
</organism>
<evidence type="ECO:0000256" key="6">
    <source>
        <dbReference type="ARBA" id="ARBA00047473"/>
    </source>
</evidence>
<comment type="caution">
    <text evidence="10">The sequence shown here is derived from an EMBL/GenBank/DDBJ whole genome shotgun (WGS) entry which is preliminary data.</text>
</comment>
<dbReference type="Pfam" id="PF00984">
    <property type="entry name" value="UDPG_MGDP_dh"/>
    <property type="match status" value="1"/>
</dbReference>
<dbReference type="InterPro" id="IPR036291">
    <property type="entry name" value="NAD(P)-bd_dom_sf"/>
</dbReference>
<dbReference type="SUPFAM" id="SSF48179">
    <property type="entry name" value="6-phosphogluconate dehydrogenase C-terminal domain-like"/>
    <property type="match status" value="1"/>
</dbReference>
<evidence type="ECO:0000313" key="11">
    <source>
        <dbReference type="Proteomes" id="UP001597120"/>
    </source>
</evidence>
<keyword evidence="5 7" id="KW-0520">NAD</keyword>
<dbReference type="InterPro" id="IPR036220">
    <property type="entry name" value="UDP-Glc/GDP-Man_DH_C_sf"/>
</dbReference>
<dbReference type="EMBL" id="JBHTIU010000035">
    <property type="protein sequence ID" value="MFD0869746.1"/>
    <property type="molecule type" value="Genomic_DNA"/>
</dbReference>
<dbReference type="GO" id="GO:0016491">
    <property type="term" value="F:oxidoreductase activity"/>
    <property type="evidence" value="ECO:0007669"/>
    <property type="project" value="UniProtKB-KW"/>
</dbReference>
<evidence type="ECO:0000256" key="8">
    <source>
        <dbReference type="SAM" id="SignalP"/>
    </source>
</evidence>
<evidence type="ECO:0000313" key="10">
    <source>
        <dbReference type="EMBL" id="MFD0869746.1"/>
    </source>
</evidence>
<feature type="domain" description="UDP-glucose/GDP-mannose dehydrogenase C-terminal" evidence="9">
    <location>
        <begin position="336"/>
        <end position="439"/>
    </location>
</feature>
<evidence type="ECO:0000259" key="9">
    <source>
        <dbReference type="SMART" id="SM00984"/>
    </source>
</evidence>
<dbReference type="InterPro" id="IPR014027">
    <property type="entry name" value="UDP-Glc/GDP-Man_DH_C"/>
</dbReference>
<dbReference type="EC" id="1.1.1.22" evidence="3 7"/>
<dbReference type="PIRSF" id="PIRSF000124">
    <property type="entry name" value="UDPglc_GDPman_dh"/>
    <property type="match status" value="1"/>
</dbReference>
<comment type="pathway">
    <text evidence="1">Nucleotide-sugar biosynthesis; UDP-alpha-D-glucuronate biosynthesis; UDP-alpha-D-glucuronate from UDP-alpha-D-glucose: step 1/1.</text>
</comment>
<dbReference type="SUPFAM" id="SSF51735">
    <property type="entry name" value="NAD(P)-binding Rossmann-fold domains"/>
    <property type="match status" value="1"/>
</dbReference>
<dbReference type="NCBIfam" id="TIGR03026">
    <property type="entry name" value="NDP-sugDHase"/>
    <property type="match status" value="1"/>
</dbReference>
<evidence type="ECO:0000256" key="5">
    <source>
        <dbReference type="ARBA" id="ARBA00023027"/>
    </source>
</evidence>
<evidence type="ECO:0000256" key="4">
    <source>
        <dbReference type="ARBA" id="ARBA00023002"/>
    </source>
</evidence>
<accession>A0ABW3D8T6</accession>
<comment type="catalytic activity">
    <reaction evidence="6 7">
        <text>UDP-alpha-D-glucose + 2 NAD(+) + H2O = UDP-alpha-D-glucuronate + 2 NADH + 3 H(+)</text>
        <dbReference type="Rhea" id="RHEA:23596"/>
        <dbReference type="ChEBI" id="CHEBI:15377"/>
        <dbReference type="ChEBI" id="CHEBI:15378"/>
        <dbReference type="ChEBI" id="CHEBI:57540"/>
        <dbReference type="ChEBI" id="CHEBI:57945"/>
        <dbReference type="ChEBI" id="CHEBI:58052"/>
        <dbReference type="ChEBI" id="CHEBI:58885"/>
        <dbReference type="EC" id="1.1.1.22"/>
    </reaction>
</comment>
<name>A0ABW3D8T6_9BACL</name>
<evidence type="ECO:0000256" key="7">
    <source>
        <dbReference type="PIRNR" id="PIRNR000124"/>
    </source>
</evidence>
<dbReference type="Gene3D" id="1.20.5.100">
    <property type="entry name" value="Cytochrome c1, transmembrane anchor, C-terminal"/>
    <property type="match status" value="1"/>
</dbReference>
<dbReference type="Gene3D" id="3.40.50.720">
    <property type="entry name" value="NAD(P)-binding Rossmann-like Domain"/>
    <property type="match status" value="2"/>
</dbReference>
<dbReference type="InterPro" id="IPR001732">
    <property type="entry name" value="UDP-Glc/GDP-Man_DH_N"/>
</dbReference>
<evidence type="ECO:0000256" key="1">
    <source>
        <dbReference type="ARBA" id="ARBA00004701"/>
    </source>
</evidence>
<dbReference type="RefSeq" id="WP_379288207.1">
    <property type="nucleotide sequence ID" value="NZ_JBHTIU010000035.1"/>
</dbReference>
<dbReference type="Pfam" id="PF03721">
    <property type="entry name" value="UDPG_MGDP_dh_N"/>
    <property type="match status" value="1"/>
</dbReference>